<dbReference type="Proteomes" id="UP001150569">
    <property type="component" value="Unassembled WGS sequence"/>
</dbReference>
<evidence type="ECO:0000313" key="3">
    <source>
        <dbReference type="Proteomes" id="UP001150569"/>
    </source>
</evidence>
<evidence type="ECO:0000256" key="1">
    <source>
        <dbReference type="SAM" id="MobiDB-lite"/>
    </source>
</evidence>
<sequence length="56" mass="6167">MSGPFGAHGDGFDCTENPPADIPVDLRLDYDTGNMDPDDPGYFLHEYSGWSVSHHI</sequence>
<feature type="region of interest" description="Disordered" evidence="1">
    <location>
        <begin position="1"/>
        <end position="31"/>
    </location>
</feature>
<gene>
    <name evidence="2" type="ORF">IWQ60_007263</name>
</gene>
<evidence type="ECO:0000313" key="2">
    <source>
        <dbReference type="EMBL" id="KAJ1919381.1"/>
    </source>
</evidence>
<accession>A0A9W7ZYV7</accession>
<keyword evidence="3" id="KW-1185">Reference proteome</keyword>
<protein>
    <submittedName>
        <fullName evidence="2">Uncharacterized protein</fullName>
    </submittedName>
</protein>
<organism evidence="2 3">
    <name type="scientific">Tieghemiomyces parasiticus</name>
    <dbReference type="NCBI Taxonomy" id="78921"/>
    <lineage>
        <taxon>Eukaryota</taxon>
        <taxon>Fungi</taxon>
        <taxon>Fungi incertae sedis</taxon>
        <taxon>Zoopagomycota</taxon>
        <taxon>Kickxellomycotina</taxon>
        <taxon>Dimargaritomycetes</taxon>
        <taxon>Dimargaritales</taxon>
        <taxon>Dimargaritaceae</taxon>
        <taxon>Tieghemiomyces</taxon>
    </lineage>
</organism>
<comment type="caution">
    <text evidence="2">The sequence shown here is derived from an EMBL/GenBank/DDBJ whole genome shotgun (WGS) entry which is preliminary data.</text>
</comment>
<name>A0A9W7ZYV7_9FUNG</name>
<proteinExistence type="predicted"/>
<reference evidence="2" key="1">
    <citation type="submission" date="2022-07" db="EMBL/GenBank/DDBJ databases">
        <title>Phylogenomic reconstructions and comparative analyses of Kickxellomycotina fungi.</title>
        <authorList>
            <person name="Reynolds N.K."/>
            <person name="Stajich J.E."/>
            <person name="Barry K."/>
            <person name="Grigoriev I.V."/>
            <person name="Crous P."/>
            <person name="Smith M.E."/>
        </authorList>
    </citation>
    <scope>NUCLEOTIDE SEQUENCE</scope>
    <source>
        <strain evidence="2">RSA 861</strain>
    </source>
</reference>
<dbReference type="EMBL" id="JANBPT010000474">
    <property type="protein sequence ID" value="KAJ1919381.1"/>
    <property type="molecule type" value="Genomic_DNA"/>
</dbReference>
<dbReference type="AlphaFoldDB" id="A0A9W7ZYV7"/>